<dbReference type="PROSITE" id="PS50056">
    <property type="entry name" value="TYR_PHOSPHATASE_2"/>
    <property type="match status" value="1"/>
</dbReference>
<dbReference type="PANTHER" id="PTHR31126:SF1">
    <property type="entry name" value="TYROSINE SPECIFIC PROTEIN PHOSPHATASES DOMAIN-CONTAINING PROTEIN"/>
    <property type="match status" value="1"/>
</dbReference>
<dbReference type="InterPro" id="IPR026893">
    <property type="entry name" value="Tyr/Ser_Pase_IphP-type"/>
</dbReference>
<accession>A0A4Q9P170</accession>
<gene>
    <name evidence="1" type="ORF">BD310DRAFT_916906</name>
</gene>
<protein>
    <submittedName>
        <fullName evidence="1">Protein-tyrosine phosphatase-like protein</fullName>
    </submittedName>
</protein>
<dbReference type="InterPro" id="IPR016130">
    <property type="entry name" value="Tyr_Pase_AS"/>
</dbReference>
<keyword evidence="2" id="KW-1185">Reference proteome</keyword>
<dbReference type="Pfam" id="PF13350">
    <property type="entry name" value="Y_phosphatase3"/>
    <property type="match status" value="1"/>
</dbReference>
<dbReference type="SUPFAM" id="SSF52799">
    <property type="entry name" value="(Phosphotyrosine protein) phosphatases II"/>
    <property type="match status" value="1"/>
</dbReference>
<reference evidence="1 2" key="1">
    <citation type="submission" date="2019-01" db="EMBL/GenBank/DDBJ databases">
        <title>Draft genome sequences of three monokaryotic isolates of the white-rot basidiomycete fungus Dichomitus squalens.</title>
        <authorList>
            <consortium name="DOE Joint Genome Institute"/>
            <person name="Lopez S.C."/>
            <person name="Andreopoulos B."/>
            <person name="Pangilinan J."/>
            <person name="Lipzen A."/>
            <person name="Riley R."/>
            <person name="Ahrendt S."/>
            <person name="Ng V."/>
            <person name="Barry K."/>
            <person name="Daum C."/>
            <person name="Grigoriev I.V."/>
            <person name="Hilden K.S."/>
            <person name="Makela M.R."/>
            <person name="de Vries R.P."/>
        </authorList>
    </citation>
    <scope>NUCLEOTIDE SEQUENCE [LARGE SCALE GENOMIC DNA]</scope>
    <source>
        <strain evidence="1 2">CBS 464.89</strain>
    </source>
</reference>
<evidence type="ECO:0000313" key="2">
    <source>
        <dbReference type="Proteomes" id="UP000292082"/>
    </source>
</evidence>
<name>A0A4Q9P170_9APHY</name>
<dbReference type="Gene3D" id="3.90.190.10">
    <property type="entry name" value="Protein tyrosine phosphatase superfamily"/>
    <property type="match status" value="1"/>
</dbReference>
<dbReference type="PANTHER" id="PTHR31126">
    <property type="entry name" value="TYROSINE-PROTEIN PHOSPHATASE"/>
    <property type="match status" value="1"/>
</dbReference>
<dbReference type="GO" id="GO:0004721">
    <property type="term" value="F:phosphoprotein phosphatase activity"/>
    <property type="evidence" value="ECO:0007669"/>
    <property type="project" value="InterPro"/>
</dbReference>
<organism evidence="1 2">
    <name type="scientific">Dichomitus squalens</name>
    <dbReference type="NCBI Taxonomy" id="114155"/>
    <lineage>
        <taxon>Eukaryota</taxon>
        <taxon>Fungi</taxon>
        <taxon>Dikarya</taxon>
        <taxon>Basidiomycota</taxon>
        <taxon>Agaricomycotina</taxon>
        <taxon>Agaricomycetes</taxon>
        <taxon>Polyporales</taxon>
        <taxon>Polyporaceae</taxon>
        <taxon>Dichomitus</taxon>
    </lineage>
</organism>
<dbReference type="InterPro" id="IPR029021">
    <property type="entry name" value="Prot-tyrosine_phosphatase-like"/>
</dbReference>
<dbReference type="EMBL" id="ML145090">
    <property type="protein sequence ID" value="TBU63167.1"/>
    <property type="molecule type" value="Genomic_DNA"/>
</dbReference>
<dbReference type="Proteomes" id="UP000292082">
    <property type="component" value="Unassembled WGS sequence"/>
</dbReference>
<dbReference type="OMA" id="PLLFHCF"/>
<proteinExistence type="predicted"/>
<dbReference type="STRING" id="114155.A0A4Q9P170"/>
<dbReference type="InterPro" id="IPR000387">
    <property type="entry name" value="Tyr_Pase_dom"/>
</dbReference>
<sequence>MDLEPLDPADVSDQLSKPPFVSIPGVVNVRDLGSYPTDQPGFMTRPRMVYRSGEISFITPEGITELRDILGISKVYDLRSDTEMQKYGTPIPEMEGVEVIHVPVFKREDYSPEAMARRFELYASGKTEAFMQLYSQILDHAGPAFGVVLRHIRDKPEQGCLFHCTAGKDRTGVLAALLLKLAGVDDENIARDYALTRVGREPAREMVMRRLALVPFFASNTEGALNMLSSRHETMIAFLRMLHDRYGGAEAYVQNVVGLSADDIATIKRNFLAPVSRS</sequence>
<dbReference type="AlphaFoldDB" id="A0A4Q9P170"/>
<dbReference type="PROSITE" id="PS00383">
    <property type="entry name" value="TYR_PHOSPHATASE_1"/>
    <property type="match status" value="1"/>
</dbReference>
<evidence type="ECO:0000313" key="1">
    <source>
        <dbReference type="EMBL" id="TBU63167.1"/>
    </source>
</evidence>